<proteinExistence type="predicted"/>
<dbReference type="InterPro" id="IPR035924">
    <property type="entry name" value="FlaG-like_sf"/>
</dbReference>
<dbReference type="PANTHER" id="PTHR37166">
    <property type="entry name" value="PROTEIN FLAG"/>
    <property type="match status" value="1"/>
</dbReference>
<evidence type="ECO:0000313" key="1">
    <source>
        <dbReference type="EMBL" id="AJA34172.1"/>
    </source>
</evidence>
<sequence length="141" mass="15934">MELNNVQPVDNVQKLQPIEPQAQANIGDFDFASLAKDLLADQGKIQDSMEKAVKVQSIQEKSKGVELGEEELRQAVSKMNKRLLGRDTKLAFKIHKRTGRTYVELLDMRTEKVLQEIPSSKMLDVIGKIWDQMGIAIDRKG</sequence>
<organism evidence="1">
    <name type="scientific">Liquorilactobacillus oeni</name>
    <dbReference type="NCBI Taxonomy" id="303241"/>
    <lineage>
        <taxon>Bacteria</taxon>
        <taxon>Bacillati</taxon>
        <taxon>Bacillota</taxon>
        <taxon>Bacilli</taxon>
        <taxon>Lactobacillales</taxon>
        <taxon>Lactobacillaceae</taxon>
        <taxon>Liquorilactobacillus</taxon>
    </lineage>
</organism>
<dbReference type="Gene3D" id="3.30.160.170">
    <property type="entry name" value="FlaG-like"/>
    <property type="match status" value="1"/>
</dbReference>
<protein>
    <submittedName>
        <fullName evidence="1">Flagellar protein FlaG</fullName>
    </submittedName>
</protein>
<dbReference type="PANTHER" id="PTHR37166:SF1">
    <property type="entry name" value="PROTEIN FLAG"/>
    <property type="match status" value="1"/>
</dbReference>
<accession>A0A0A7RFZ2</accession>
<dbReference type="InterPro" id="IPR005186">
    <property type="entry name" value="FlaG"/>
</dbReference>
<gene>
    <name evidence="1" type="primary">flaG</name>
</gene>
<keyword evidence="1" id="KW-0969">Cilium</keyword>
<dbReference type="AlphaFoldDB" id="A0A0A7RFZ2"/>
<reference evidence="1" key="1">
    <citation type="journal article" date="2014" name="Appl. Environ. Microbiol.">
        <title>Detection and genomic characterization of motility in Lactobacillus curvatus: confirmation of motility in a species outside the Lactobacillus salivarius clade.</title>
        <authorList>
            <person name="Cousin F.J."/>
            <person name="Lynch S.M."/>
            <person name="Harris H.M."/>
            <person name="McCann A."/>
            <person name="Lynch D.B."/>
            <person name="Neville B.A."/>
            <person name="Irisawa T."/>
            <person name="Okada S."/>
            <person name="Endo A."/>
            <person name="O'Toole P.W."/>
        </authorList>
    </citation>
    <scope>NUCLEOTIDE SEQUENCE</scope>
    <source>
        <strain evidence="1">DSM 19972</strain>
    </source>
</reference>
<dbReference type="SUPFAM" id="SSF160214">
    <property type="entry name" value="FlaG-like"/>
    <property type="match status" value="1"/>
</dbReference>
<dbReference type="EMBL" id="KM886868">
    <property type="protein sequence ID" value="AJA34172.1"/>
    <property type="molecule type" value="Genomic_DNA"/>
</dbReference>
<keyword evidence="1" id="KW-0282">Flagellum</keyword>
<keyword evidence="1" id="KW-0966">Cell projection</keyword>
<dbReference type="Pfam" id="PF03646">
    <property type="entry name" value="FlaG"/>
    <property type="match status" value="1"/>
</dbReference>
<name>A0A0A7RFZ2_9LACO</name>